<evidence type="ECO:0000256" key="1">
    <source>
        <dbReference type="ARBA" id="ARBA00022679"/>
    </source>
</evidence>
<dbReference type="GO" id="GO:0016747">
    <property type="term" value="F:acyltransferase activity, transferring groups other than amino-acyl groups"/>
    <property type="evidence" value="ECO:0007669"/>
    <property type="project" value="InterPro"/>
</dbReference>
<proteinExistence type="predicted"/>
<organism evidence="4">
    <name type="scientific">Streptomyces sp. NBC_00008</name>
    <dbReference type="NCBI Taxonomy" id="2903610"/>
    <lineage>
        <taxon>Bacteria</taxon>
        <taxon>Bacillati</taxon>
        <taxon>Actinomycetota</taxon>
        <taxon>Actinomycetes</taxon>
        <taxon>Kitasatosporales</taxon>
        <taxon>Streptomycetaceae</taxon>
        <taxon>Streptomyces</taxon>
    </lineage>
</organism>
<evidence type="ECO:0000313" key="4">
    <source>
        <dbReference type="EMBL" id="WTW66850.1"/>
    </source>
</evidence>
<dbReference type="InterPro" id="IPR016181">
    <property type="entry name" value="Acyl_CoA_acyltransferase"/>
</dbReference>
<name>A0AAU2VI83_9ACTN</name>
<sequence length="155" mass="16722">MTSTTGTNAPPDSRIAWVAGEAMLLAWQHVHNTIIPTATLSLAEVEERSRRNRLAVAYLGDVVVGCSTVRPPATDSAAATVIARVLPAHRDQGFGGQLYAHGLTEARRLGARVIETCVLESNSEGLRFAVRLGFVETERYLLPGDSVPFIDLRLA</sequence>
<dbReference type="InterPro" id="IPR000182">
    <property type="entry name" value="GNAT_dom"/>
</dbReference>
<protein>
    <submittedName>
        <fullName evidence="4">GNAT family N-acetyltransferase</fullName>
    </submittedName>
</protein>
<keyword evidence="2" id="KW-0012">Acyltransferase</keyword>
<keyword evidence="1" id="KW-0808">Transferase</keyword>
<reference evidence="4" key="1">
    <citation type="submission" date="2022-10" db="EMBL/GenBank/DDBJ databases">
        <title>The complete genomes of actinobacterial strains from the NBC collection.</title>
        <authorList>
            <person name="Joergensen T.S."/>
            <person name="Alvarez Arevalo M."/>
            <person name="Sterndorff E.B."/>
            <person name="Faurdal D."/>
            <person name="Vuksanovic O."/>
            <person name="Mourched A.-S."/>
            <person name="Charusanti P."/>
            <person name="Shaw S."/>
            <person name="Blin K."/>
            <person name="Weber T."/>
        </authorList>
    </citation>
    <scope>NUCLEOTIDE SEQUENCE</scope>
    <source>
        <strain evidence="4">NBC_00008</strain>
    </source>
</reference>
<dbReference type="Gene3D" id="3.40.630.30">
    <property type="match status" value="1"/>
</dbReference>
<dbReference type="AlphaFoldDB" id="A0AAU2VI83"/>
<gene>
    <name evidence="4" type="ORF">OG398_00475</name>
</gene>
<dbReference type="PANTHER" id="PTHR43877">
    <property type="entry name" value="AMINOALKYLPHOSPHONATE N-ACETYLTRANSFERASE-RELATED-RELATED"/>
    <property type="match status" value="1"/>
</dbReference>
<dbReference type="CDD" id="cd04301">
    <property type="entry name" value="NAT_SF"/>
    <property type="match status" value="1"/>
</dbReference>
<dbReference type="Pfam" id="PF00583">
    <property type="entry name" value="Acetyltransf_1"/>
    <property type="match status" value="1"/>
</dbReference>
<dbReference type="SUPFAM" id="SSF55729">
    <property type="entry name" value="Acyl-CoA N-acyltransferases (Nat)"/>
    <property type="match status" value="1"/>
</dbReference>
<dbReference type="PROSITE" id="PS51186">
    <property type="entry name" value="GNAT"/>
    <property type="match status" value="1"/>
</dbReference>
<dbReference type="EMBL" id="CP108313">
    <property type="protein sequence ID" value="WTW66850.1"/>
    <property type="molecule type" value="Genomic_DNA"/>
</dbReference>
<evidence type="ECO:0000259" key="3">
    <source>
        <dbReference type="PROSITE" id="PS51186"/>
    </source>
</evidence>
<feature type="domain" description="N-acetyltransferase" evidence="3">
    <location>
        <begin position="4"/>
        <end position="155"/>
    </location>
</feature>
<accession>A0AAU2VI83</accession>
<evidence type="ECO:0000256" key="2">
    <source>
        <dbReference type="ARBA" id="ARBA00023315"/>
    </source>
</evidence>
<dbReference type="InterPro" id="IPR050832">
    <property type="entry name" value="Bact_Acetyltransf"/>
</dbReference>